<evidence type="ECO:0000313" key="1">
    <source>
        <dbReference type="EMBL" id="OQA52701.1"/>
    </source>
</evidence>
<accession>A0A1V5SET3</accession>
<reference evidence="1" key="1">
    <citation type="submission" date="2017-02" db="EMBL/GenBank/DDBJ databases">
        <title>Delving into the versatile metabolic prowess of the omnipresent phylum Bacteroidetes.</title>
        <authorList>
            <person name="Nobu M.K."/>
            <person name="Mei R."/>
            <person name="Narihiro T."/>
            <person name="Kuroda K."/>
            <person name="Liu W.-T."/>
        </authorList>
    </citation>
    <scope>NUCLEOTIDE SEQUENCE</scope>
    <source>
        <strain evidence="1">ADurb.Bin280</strain>
    </source>
</reference>
<sequence length="220" mass="25022">MLKNMLGIALKRLAGLPPSSLGTVCDFLDKMTNEEWIDATKRFLRKEDPWAKSDPTQHLERIATVTVPVLETFRATAHFLPGQAIHPVSLTFDCSSFPSRFLWCDAVVEEPEGETTLRIDRLVTQTATHRSVFAELGDAYTETTLGQMYEILKAQGRWQEGNLTTDSPGNMFYIRDKYGKIEAVSCHWNPHSRQWLVNSRLICWGECLSENTRIISRCPS</sequence>
<dbReference type="AlphaFoldDB" id="A0A1V5SET3"/>
<name>A0A1V5SET3_9BACT</name>
<organism evidence="1">
    <name type="scientific">candidate division WS2 bacterium ADurb.Bin280</name>
    <dbReference type="NCBI Taxonomy" id="1852829"/>
    <lineage>
        <taxon>Bacteria</taxon>
        <taxon>candidate division WS2</taxon>
    </lineage>
</organism>
<dbReference type="Proteomes" id="UP000485367">
    <property type="component" value="Unassembled WGS sequence"/>
</dbReference>
<proteinExistence type="predicted"/>
<dbReference type="EMBL" id="MWBO01000023">
    <property type="protein sequence ID" value="OQA52701.1"/>
    <property type="molecule type" value="Genomic_DNA"/>
</dbReference>
<gene>
    <name evidence="1" type="ORF">BWY43_00369</name>
</gene>
<comment type="caution">
    <text evidence="1">The sequence shown here is derived from an EMBL/GenBank/DDBJ whole genome shotgun (WGS) entry which is preliminary data.</text>
</comment>
<protein>
    <submittedName>
        <fullName evidence="1">Uncharacterized protein</fullName>
    </submittedName>
</protein>